<feature type="domain" description="Peptidase M1 membrane alanine aminopeptidase" evidence="3">
    <location>
        <begin position="375"/>
        <end position="570"/>
    </location>
</feature>
<evidence type="ECO:0000313" key="5">
    <source>
        <dbReference type="Proteomes" id="UP000623301"/>
    </source>
</evidence>
<dbReference type="RefSeq" id="WP_198842216.1">
    <property type="nucleotide sequence ID" value="NZ_JAEHFJ010000008.1"/>
</dbReference>
<feature type="region of interest" description="Disordered" evidence="1">
    <location>
        <begin position="686"/>
        <end position="711"/>
    </location>
</feature>
<dbReference type="SUPFAM" id="SSF55486">
    <property type="entry name" value="Metalloproteases ('zincins'), catalytic domain"/>
    <property type="match status" value="1"/>
</dbReference>
<sequence>MKKLITFTLSILFISTVVVAQTPSRATQDGHSNQNKFRQLKDVLATPNTQRTASGAPGKDYTQQKVDYVIDIVLDDTKQKITGSETITYHNNSADDLTYLWLQLDQNMRAADSKTPDIQPSRIPEGTTKARFDKAYVNKPFDGGFNITSVTNIDDSSLSHTINQTMMRINLTKPLAAGETFQFKVSWWYTINNHRTQGGRSGYEHFPADGNNNYVIAQFFPRLCVYDNVEGWQNDQFWGRSEFALEFGDYTVNITTPSDHMLGATGVLMNEKDILTKTQLKRLAEAKKSFDNPVVIQTQDEAIKTEKGFSKKTKTWKFFAENVRDYAFATSRKFIWDGMAVDINGKTVMAYSYYSKEANPLYGDHSTRATAQTLKTYSRYTFDYPYHKAISVDGQMGMEYPQICFNPGRPKADGTYSDRTKYRMIGVTIHEVGHNFFPMIVNSDERQWTWMDEGLNSFVQMLAMMDYEEGYPLGRGLPKNIVDYMDGDQSRIAPIMSKGDNVYSFGSNAYAKPATALWILRETIMGKELFDHAFRTYSQRWMFKHPTPADFFRSMEDASAIDLDWFWRGWFYTTDVTDIGIKNVKKFYAEAGKEDEINFVEDTTKALKFASAQKANSKFFYEITFDKPGGLVMPIIVEYTYADGSKDRKTYPAQIWRYNDKEVTKAIYSTKEIINIAIDPDLETADVDTSNNSWPKKQKSEFDKFKSKIKG</sequence>
<proteinExistence type="predicted"/>
<keyword evidence="5" id="KW-1185">Reference proteome</keyword>
<reference evidence="4 5" key="1">
    <citation type="submission" date="2020-12" db="EMBL/GenBank/DDBJ databases">
        <title>Aureibaculum luteum sp. nov. and Aureibaculum flavum sp. nov., novel members of the family Flavobacteriaceae isolated from Antarctic intertidal sediments.</title>
        <authorList>
            <person name="He X."/>
            <person name="Zhang X."/>
        </authorList>
    </citation>
    <scope>NUCLEOTIDE SEQUENCE [LARGE SCALE GENOMIC DNA]</scope>
    <source>
        <strain evidence="4 5">A20</strain>
    </source>
</reference>
<dbReference type="InterPro" id="IPR027268">
    <property type="entry name" value="Peptidase_M4/M1_CTD_sf"/>
</dbReference>
<evidence type="ECO:0000259" key="3">
    <source>
        <dbReference type="Pfam" id="PF01433"/>
    </source>
</evidence>
<dbReference type="InterPro" id="IPR014782">
    <property type="entry name" value="Peptidase_M1_dom"/>
</dbReference>
<evidence type="ECO:0000313" key="4">
    <source>
        <dbReference type="EMBL" id="MBJ2175551.1"/>
    </source>
</evidence>
<feature type="compositionally biased region" description="Basic and acidic residues" evidence="1">
    <location>
        <begin position="698"/>
        <end position="711"/>
    </location>
</feature>
<accession>A0ABS0WUG2</accession>
<keyword evidence="2" id="KW-0732">Signal</keyword>
<dbReference type="Proteomes" id="UP000623301">
    <property type="component" value="Unassembled WGS sequence"/>
</dbReference>
<comment type="caution">
    <text evidence="4">The sequence shown here is derived from an EMBL/GenBank/DDBJ whole genome shotgun (WGS) entry which is preliminary data.</text>
</comment>
<evidence type="ECO:0000256" key="1">
    <source>
        <dbReference type="SAM" id="MobiDB-lite"/>
    </source>
</evidence>
<dbReference type="PANTHER" id="PTHR11533">
    <property type="entry name" value="PROTEASE M1 ZINC METALLOPROTEASE"/>
    <property type="match status" value="1"/>
</dbReference>
<name>A0ABS0WUG2_9FLAO</name>
<feature type="chain" id="PRO_5046109364" evidence="2">
    <location>
        <begin position="21"/>
        <end position="711"/>
    </location>
</feature>
<dbReference type="InterPro" id="IPR050344">
    <property type="entry name" value="Peptidase_M1_aminopeptidases"/>
</dbReference>
<organism evidence="4 5">
    <name type="scientific">Aureibaculum flavum</name>
    <dbReference type="NCBI Taxonomy" id="2795986"/>
    <lineage>
        <taxon>Bacteria</taxon>
        <taxon>Pseudomonadati</taxon>
        <taxon>Bacteroidota</taxon>
        <taxon>Flavobacteriia</taxon>
        <taxon>Flavobacteriales</taxon>
        <taxon>Flavobacteriaceae</taxon>
        <taxon>Aureibaculum</taxon>
    </lineage>
</organism>
<dbReference type="Gene3D" id="1.10.390.10">
    <property type="entry name" value="Neutral Protease Domain 2"/>
    <property type="match status" value="1"/>
</dbReference>
<dbReference type="EMBL" id="JAEHFJ010000008">
    <property type="protein sequence ID" value="MBJ2175551.1"/>
    <property type="molecule type" value="Genomic_DNA"/>
</dbReference>
<evidence type="ECO:0000256" key="2">
    <source>
        <dbReference type="SAM" id="SignalP"/>
    </source>
</evidence>
<protein>
    <submittedName>
        <fullName evidence="4">M1 family metallopeptidase</fullName>
    </submittedName>
</protein>
<dbReference type="Pfam" id="PF01433">
    <property type="entry name" value="Peptidase_M1"/>
    <property type="match status" value="1"/>
</dbReference>
<dbReference type="PANTHER" id="PTHR11533:SF174">
    <property type="entry name" value="PUROMYCIN-SENSITIVE AMINOPEPTIDASE-RELATED"/>
    <property type="match status" value="1"/>
</dbReference>
<feature type="signal peptide" evidence="2">
    <location>
        <begin position="1"/>
        <end position="20"/>
    </location>
</feature>
<gene>
    <name evidence="4" type="ORF">JBL43_14965</name>
</gene>
<dbReference type="CDD" id="cd09604">
    <property type="entry name" value="M1_APN_like"/>
    <property type="match status" value="1"/>
</dbReference>